<sequence length="89" mass="9725">MNTKIKTLVTIAFLATFFLSVSCKGKAEKNNETTTEQSETTEEVAKEYASAYVCPMHCEGSGSDTEGTCPKCGMAYVANEEHQKDGHKH</sequence>
<dbReference type="PROSITE" id="PS51257">
    <property type="entry name" value="PROKAR_LIPOPROTEIN"/>
    <property type="match status" value="1"/>
</dbReference>
<gene>
    <name evidence="3" type="ORF">GGR42_001485</name>
</gene>
<evidence type="ECO:0000313" key="4">
    <source>
        <dbReference type="Proteomes" id="UP000590442"/>
    </source>
</evidence>
<dbReference type="Proteomes" id="UP000590442">
    <property type="component" value="Unassembled WGS sequence"/>
</dbReference>
<dbReference type="Pfam" id="PF19335">
    <property type="entry name" value="HMBD"/>
    <property type="match status" value="1"/>
</dbReference>
<feature type="chain" id="PRO_5032585865" evidence="1">
    <location>
        <begin position="28"/>
        <end position="89"/>
    </location>
</feature>
<comment type="caution">
    <text evidence="3">The sequence shown here is derived from an EMBL/GenBank/DDBJ whole genome shotgun (WGS) entry which is preliminary data.</text>
</comment>
<dbReference type="RefSeq" id="WP_167959099.1">
    <property type="nucleotide sequence ID" value="NZ_JAATJJ010000001.1"/>
</dbReference>
<proteinExistence type="predicted"/>
<evidence type="ECO:0000259" key="2">
    <source>
        <dbReference type="Pfam" id="PF19335"/>
    </source>
</evidence>
<accession>A0A846QXS4</accession>
<organism evidence="3 4">
    <name type="scientific">Saonia flava</name>
    <dbReference type="NCBI Taxonomy" id="523696"/>
    <lineage>
        <taxon>Bacteria</taxon>
        <taxon>Pseudomonadati</taxon>
        <taxon>Bacteroidota</taxon>
        <taxon>Flavobacteriia</taxon>
        <taxon>Flavobacteriales</taxon>
        <taxon>Flavobacteriaceae</taxon>
        <taxon>Saonia</taxon>
    </lineage>
</organism>
<keyword evidence="4" id="KW-1185">Reference proteome</keyword>
<evidence type="ECO:0000313" key="3">
    <source>
        <dbReference type="EMBL" id="NJB71023.1"/>
    </source>
</evidence>
<protein>
    <submittedName>
        <fullName evidence="3">Putative paraquat-inducible protein A</fullName>
    </submittedName>
</protein>
<dbReference type="AlphaFoldDB" id="A0A846QXS4"/>
<dbReference type="InterPro" id="IPR045800">
    <property type="entry name" value="HMBD"/>
</dbReference>
<feature type="signal peptide" evidence="1">
    <location>
        <begin position="1"/>
        <end position="27"/>
    </location>
</feature>
<dbReference type="EMBL" id="JAATJJ010000001">
    <property type="protein sequence ID" value="NJB71023.1"/>
    <property type="molecule type" value="Genomic_DNA"/>
</dbReference>
<feature type="domain" description="Heavy metal binding" evidence="2">
    <location>
        <begin position="52"/>
        <end position="75"/>
    </location>
</feature>
<reference evidence="3 4" key="1">
    <citation type="submission" date="2020-03" db="EMBL/GenBank/DDBJ databases">
        <title>Genomic Encyclopedia of Type Strains, Phase IV (KMG-IV): sequencing the most valuable type-strain genomes for metagenomic binning, comparative biology and taxonomic classification.</title>
        <authorList>
            <person name="Goeker M."/>
        </authorList>
    </citation>
    <scope>NUCLEOTIDE SEQUENCE [LARGE SCALE GENOMIC DNA]</scope>
    <source>
        <strain evidence="3 4">DSM 29762</strain>
    </source>
</reference>
<name>A0A846QXS4_9FLAO</name>
<dbReference type="GO" id="GO:0046872">
    <property type="term" value="F:metal ion binding"/>
    <property type="evidence" value="ECO:0007669"/>
    <property type="project" value="InterPro"/>
</dbReference>
<keyword evidence="1" id="KW-0732">Signal</keyword>
<evidence type="ECO:0000256" key="1">
    <source>
        <dbReference type="SAM" id="SignalP"/>
    </source>
</evidence>